<dbReference type="EMBL" id="JAMZIH010008664">
    <property type="protein sequence ID" value="KAJ1671615.1"/>
    <property type="molecule type" value="Genomic_DNA"/>
</dbReference>
<sequence>VVSRWVGSEVPNDQVEVLRLKEGQFLMPGFVDTHTHAPQFSFIGLGNDLPLLDWLNCYTFPHESAFKDVATARRLYSAAVDYTIRNGTTCAAYYGTIHFDATLTLVDILRARGQRAFVGKVNMDQNSPDFYIESTEETLAATRRYIEAVEEGRPRGIYPDSPLDIVKPIITPRFAVACTMDCLVGLAEIAQERGLPIQSHLNENRSEVEFVRSLFP</sequence>
<protein>
    <submittedName>
        <fullName evidence="1">Uncharacterized protein</fullName>
    </submittedName>
</protein>
<dbReference type="Proteomes" id="UP001145114">
    <property type="component" value="Unassembled WGS sequence"/>
</dbReference>
<accession>A0ACC1H7A9</accession>
<feature type="non-terminal residue" evidence="1">
    <location>
        <position position="1"/>
    </location>
</feature>
<name>A0ACC1H7A9_9FUNG</name>
<feature type="non-terminal residue" evidence="1">
    <location>
        <position position="216"/>
    </location>
</feature>
<organism evidence="1 2">
    <name type="scientific">Spiromyces aspiralis</name>
    <dbReference type="NCBI Taxonomy" id="68401"/>
    <lineage>
        <taxon>Eukaryota</taxon>
        <taxon>Fungi</taxon>
        <taxon>Fungi incertae sedis</taxon>
        <taxon>Zoopagomycota</taxon>
        <taxon>Kickxellomycotina</taxon>
        <taxon>Kickxellomycetes</taxon>
        <taxon>Kickxellales</taxon>
        <taxon>Kickxellaceae</taxon>
        <taxon>Spiromyces</taxon>
    </lineage>
</organism>
<reference evidence="1" key="1">
    <citation type="submission" date="2022-06" db="EMBL/GenBank/DDBJ databases">
        <title>Phylogenomic reconstructions and comparative analyses of Kickxellomycotina fungi.</title>
        <authorList>
            <person name="Reynolds N.K."/>
            <person name="Stajich J.E."/>
            <person name="Barry K."/>
            <person name="Grigoriev I.V."/>
            <person name="Crous P."/>
            <person name="Smith M.E."/>
        </authorList>
    </citation>
    <scope>NUCLEOTIDE SEQUENCE</scope>
    <source>
        <strain evidence="1">RSA 2271</strain>
    </source>
</reference>
<keyword evidence="2" id="KW-1185">Reference proteome</keyword>
<comment type="caution">
    <text evidence="1">The sequence shown here is derived from an EMBL/GenBank/DDBJ whole genome shotgun (WGS) entry which is preliminary data.</text>
</comment>
<evidence type="ECO:0000313" key="2">
    <source>
        <dbReference type="Proteomes" id="UP001145114"/>
    </source>
</evidence>
<evidence type="ECO:0000313" key="1">
    <source>
        <dbReference type="EMBL" id="KAJ1671615.1"/>
    </source>
</evidence>
<gene>
    <name evidence="1" type="ORF">EV182_007535</name>
</gene>
<proteinExistence type="predicted"/>